<evidence type="ECO:0008006" key="4">
    <source>
        <dbReference type="Google" id="ProtNLM"/>
    </source>
</evidence>
<dbReference type="Gene3D" id="3.30.450.150">
    <property type="entry name" value="Haem-degrading domain"/>
    <property type="match status" value="1"/>
</dbReference>
<proteinExistence type="predicted"/>
<accession>B8C352</accession>
<dbReference type="PANTHER" id="PTHR34309">
    <property type="entry name" value="SLR1406 PROTEIN"/>
    <property type="match status" value="1"/>
</dbReference>
<keyword evidence="3" id="KW-1185">Reference proteome</keyword>
<dbReference type="RefSeq" id="XP_002290310.1">
    <property type="nucleotide sequence ID" value="XM_002290274.1"/>
</dbReference>
<dbReference type="Proteomes" id="UP000001449">
    <property type="component" value="Chromosome 5"/>
</dbReference>
<gene>
    <name evidence="2" type="ORF">THAPSDRAFT_22785</name>
</gene>
<dbReference type="InterPro" id="IPR052517">
    <property type="entry name" value="GlcG_carb_metab_protein"/>
</dbReference>
<reference evidence="2 3" key="1">
    <citation type="journal article" date="2004" name="Science">
        <title>The genome of the diatom Thalassiosira pseudonana: ecology, evolution, and metabolism.</title>
        <authorList>
            <person name="Armbrust E.V."/>
            <person name="Berges J.A."/>
            <person name="Bowler C."/>
            <person name="Green B.R."/>
            <person name="Martinez D."/>
            <person name="Putnam N.H."/>
            <person name="Zhou S."/>
            <person name="Allen A.E."/>
            <person name="Apt K.E."/>
            <person name="Bechner M."/>
            <person name="Brzezinski M.A."/>
            <person name="Chaal B.K."/>
            <person name="Chiovitti A."/>
            <person name="Davis A.K."/>
            <person name="Demarest M.S."/>
            <person name="Detter J.C."/>
            <person name="Glavina T."/>
            <person name="Goodstein D."/>
            <person name="Hadi M.Z."/>
            <person name="Hellsten U."/>
            <person name="Hildebrand M."/>
            <person name="Jenkins B.D."/>
            <person name="Jurka J."/>
            <person name="Kapitonov V.V."/>
            <person name="Kroger N."/>
            <person name="Lau W.W."/>
            <person name="Lane T.W."/>
            <person name="Larimer F.W."/>
            <person name="Lippmeier J.C."/>
            <person name="Lucas S."/>
            <person name="Medina M."/>
            <person name="Montsant A."/>
            <person name="Obornik M."/>
            <person name="Parker M.S."/>
            <person name="Palenik B."/>
            <person name="Pazour G.J."/>
            <person name="Richardson P.M."/>
            <person name="Rynearson T.A."/>
            <person name="Saito M.A."/>
            <person name="Schwartz D.C."/>
            <person name="Thamatrakoln K."/>
            <person name="Valentin K."/>
            <person name="Vardi A."/>
            <person name="Wilkerson F.P."/>
            <person name="Rokhsar D.S."/>
        </authorList>
    </citation>
    <scope>NUCLEOTIDE SEQUENCE [LARGE SCALE GENOMIC DNA]</scope>
    <source>
        <strain evidence="2 3">CCMP1335</strain>
    </source>
</reference>
<dbReference type="HOGENOM" id="CLU_682403_0_0_1"/>
<dbReference type="InterPro" id="IPR038084">
    <property type="entry name" value="PduO/GlcC-like_sf"/>
</dbReference>
<feature type="compositionally biased region" description="Basic and acidic residues" evidence="1">
    <location>
        <begin position="17"/>
        <end position="29"/>
    </location>
</feature>
<evidence type="ECO:0000313" key="2">
    <source>
        <dbReference type="EMBL" id="EED92062.1"/>
    </source>
</evidence>
<dbReference type="Pfam" id="PF03928">
    <property type="entry name" value="HbpS-like"/>
    <property type="match status" value="1"/>
</dbReference>
<dbReference type="PANTHER" id="PTHR34309:SF1">
    <property type="entry name" value="PROTEIN GLCG"/>
    <property type="match status" value="1"/>
</dbReference>
<dbReference type="EMBL" id="CM000642">
    <property type="protein sequence ID" value="EED92062.1"/>
    <property type="molecule type" value="Genomic_DNA"/>
</dbReference>
<organism evidence="2 3">
    <name type="scientific">Thalassiosira pseudonana</name>
    <name type="common">Marine diatom</name>
    <name type="synonym">Cyclotella nana</name>
    <dbReference type="NCBI Taxonomy" id="35128"/>
    <lineage>
        <taxon>Eukaryota</taxon>
        <taxon>Sar</taxon>
        <taxon>Stramenopiles</taxon>
        <taxon>Ochrophyta</taxon>
        <taxon>Bacillariophyta</taxon>
        <taxon>Coscinodiscophyceae</taxon>
        <taxon>Thalassiosirophycidae</taxon>
        <taxon>Thalassiosirales</taxon>
        <taxon>Thalassiosiraceae</taxon>
        <taxon>Thalassiosira</taxon>
    </lineage>
</organism>
<reference evidence="2 3" key="2">
    <citation type="journal article" date="2008" name="Nature">
        <title>The Phaeodactylum genome reveals the evolutionary history of diatom genomes.</title>
        <authorList>
            <person name="Bowler C."/>
            <person name="Allen A.E."/>
            <person name="Badger J.H."/>
            <person name="Grimwood J."/>
            <person name="Jabbari K."/>
            <person name="Kuo A."/>
            <person name="Maheswari U."/>
            <person name="Martens C."/>
            <person name="Maumus F."/>
            <person name="Otillar R.P."/>
            <person name="Rayko E."/>
            <person name="Salamov A."/>
            <person name="Vandepoele K."/>
            <person name="Beszteri B."/>
            <person name="Gruber A."/>
            <person name="Heijde M."/>
            <person name="Katinka M."/>
            <person name="Mock T."/>
            <person name="Valentin K."/>
            <person name="Verret F."/>
            <person name="Berges J.A."/>
            <person name="Brownlee C."/>
            <person name="Cadoret J.P."/>
            <person name="Chiovitti A."/>
            <person name="Choi C.J."/>
            <person name="Coesel S."/>
            <person name="De Martino A."/>
            <person name="Detter J.C."/>
            <person name="Durkin C."/>
            <person name="Falciatore A."/>
            <person name="Fournet J."/>
            <person name="Haruta M."/>
            <person name="Huysman M.J."/>
            <person name="Jenkins B.D."/>
            <person name="Jiroutova K."/>
            <person name="Jorgensen R.E."/>
            <person name="Joubert Y."/>
            <person name="Kaplan A."/>
            <person name="Kroger N."/>
            <person name="Kroth P.G."/>
            <person name="La Roche J."/>
            <person name="Lindquist E."/>
            <person name="Lommer M."/>
            <person name="Martin-Jezequel V."/>
            <person name="Lopez P.J."/>
            <person name="Lucas S."/>
            <person name="Mangogna M."/>
            <person name="McGinnis K."/>
            <person name="Medlin L.K."/>
            <person name="Montsant A."/>
            <person name="Oudot-Le Secq M.P."/>
            <person name="Napoli C."/>
            <person name="Obornik M."/>
            <person name="Parker M.S."/>
            <person name="Petit J.L."/>
            <person name="Porcel B.M."/>
            <person name="Poulsen N."/>
            <person name="Robison M."/>
            <person name="Rychlewski L."/>
            <person name="Rynearson T.A."/>
            <person name="Schmutz J."/>
            <person name="Shapiro H."/>
            <person name="Siaut M."/>
            <person name="Stanley M."/>
            <person name="Sussman M.R."/>
            <person name="Taylor A.R."/>
            <person name="Vardi A."/>
            <person name="von Dassow P."/>
            <person name="Vyverman W."/>
            <person name="Willis A."/>
            <person name="Wyrwicz L.S."/>
            <person name="Rokhsar D.S."/>
            <person name="Weissenbach J."/>
            <person name="Armbrust E.V."/>
            <person name="Green B.R."/>
            <person name="Van de Peer Y."/>
            <person name="Grigoriev I.V."/>
        </authorList>
    </citation>
    <scope>NUCLEOTIDE SEQUENCE [LARGE SCALE GENOMIC DNA]</scope>
    <source>
        <strain evidence="2 3">CCMP1335</strain>
    </source>
</reference>
<dbReference type="SUPFAM" id="SSF143744">
    <property type="entry name" value="GlcG-like"/>
    <property type="match status" value="1"/>
</dbReference>
<dbReference type="AlphaFoldDB" id="B8C352"/>
<dbReference type="InParanoid" id="B8C352"/>
<sequence length="404" mass="44514">MEEYKTFLSISPPRTTRSSEMEIPSHNEETMEQQPDLTVLPPPIEHIAQAHDTEGFAAEADPAVTYNASEPTSADPGEFELYYNDPANIPDASKMPYIMMMCSNAIPDFDVKKIYPYQLVFQNRKLGGGGWIRKLTPNKEILVQEVLRREPMAKPNKSNRTVEELAMLLVPLSDPRDVEFIKAKELMFRAHLMEVLGLSEGNQKPSRRNMGGTTVVKGAPEAKPQKRMRLDDDEVELIQQKRLMKRATIEMQKEMFVTDVAMRADASAVTAAETFAAEKGWKVSVAIVDAKCTPILVKRSDGAYASSFDIAIGKAKTSAKFSRSSCDLEDEGRPIEEDQKSSSKQSPFVFLRGAVPIFVTERCVGAIGVSGTRDLASDEIVAKAGADAICGATTEPRSGVSEDV</sequence>
<name>B8C352_THAPS</name>
<dbReference type="PaxDb" id="35128-Thaps22785"/>
<feature type="region of interest" description="Disordered" evidence="1">
    <location>
        <begin position="1"/>
        <end position="35"/>
    </location>
</feature>
<protein>
    <recommendedName>
        <fullName evidence="4">Heme-binding protein</fullName>
    </recommendedName>
</protein>
<dbReference type="InterPro" id="IPR005624">
    <property type="entry name" value="PduO/GlcC-like"/>
</dbReference>
<dbReference type="KEGG" id="tps:THAPSDRAFT_22785"/>
<dbReference type="GeneID" id="7453215"/>
<evidence type="ECO:0000256" key="1">
    <source>
        <dbReference type="SAM" id="MobiDB-lite"/>
    </source>
</evidence>
<evidence type="ECO:0000313" key="3">
    <source>
        <dbReference type="Proteomes" id="UP000001449"/>
    </source>
</evidence>